<name>H2Y788_CIOSA</name>
<evidence type="ECO:0000256" key="5">
    <source>
        <dbReference type="RuleBase" id="RU003750"/>
    </source>
</evidence>
<feature type="transmembrane region" description="Helical" evidence="6">
    <location>
        <begin position="344"/>
        <end position="361"/>
    </location>
</feature>
<reference evidence="7" key="3">
    <citation type="submission" date="2025-09" db="UniProtKB">
        <authorList>
            <consortium name="Ensembl"/>
        </authorList>
    </citation>
    <scope>IDENTIFICATION</scope>
</reference>
<accession>H2Y788</accession>
<feature type="transmembrane region" description="Helical" evidence="6">
    <location>
        <begin position="128"/>
        <end position="148"/>
    </location>
</feature>
<dbReference type="InterPro" id="IPR014472">
    <property type="entry name" value="CHOPT"/>
</dbReference>
<dbReference type="Pfam" id="PF01066">
    <property type="entry name" value="CDP-OH_P_transf"/>
    <property type="match status" value="1"/>
</dbReference>
<protein>
    <recommendedName>
        <fullName evidence="9">Selenoprotein I</fullName>
    </recommendedName>
</protein>
<dbReference type="InterPro" id="IPR048254">
    <property type="entry name" value="CDP_ALCOHOL_P_TRANSF_CS"/>
</dbReference>
<keyword evidence="6" id="KW-1133">Transmembrane helix</keyword>
<organism evidence="7 8">
    <name type="scientific">Ciona savignyi</name>
    <name type="common">Pacific transparent sea squirt</name>
    <dbReference type="NCBI Taxonomy" id="51511"/>
    <lineage>
        <taxon>Eukaryota</taxon>
        <taxon>Metazoa</taxon>
        <taxon>Chordata</taxon>
        <taxon>Tunicata</taxon>
        <taxon>Ascidiacea</taxon>
        <taxon>Phlebobranchia</taxon>
        <taxon>Cionidae</taxon>
        <taxon>Ciona</taxon>
    </lineage>
</organism>
<evidence type="ECO:0000313" key="8">
    <source>
        <dbReference type="Proteomes" id="UP000007875"/>
    </source>
</evidence>
<dbReference type="Ensembl" id="ENSCSAVT00000001199.1">
    <property type="protein sequence ID" value="ENSCSAVP00000001186.1"/>
    <property type="gene ID" value="ENSCSAVG00000000668.1"/>
</dbReference>
<evidence type="ECO:0008006" key="9">
    <source>
        <dbReference type="Google" id="ProtNLM"/>
    </source>
</evidence>
<dbReference type="GO" id="GO:0005794">
    <property type="term" value="C:Golgi apparatus"/>
    <property type="evidence" value="ECO:0007669"/>
    <property type="project" value="TreeGrafter"/>
</dbReference>
<evidence type="ECO:0000256" key="6">
    <source>
        <dbReference type="SAM" id="Phobius"/>
    </source>
</evidence>
<dbReference type="GO" id="GO:0005789">
    <property type="term" value="C:endoplasmic reticulum membrane"/>
    <property type="evidence" value="ECO:0007669"/>
    <property type="project" value="TreeGrafter"/>
</dbReference>
<keyword evidence="4 6" id="KW-0472">Membrane</keyword>
<keyword evidence="3 5" id="KW-0808">Transferase</keyword>
<feature type="transmembrane region" description="Helical" evidence="6">
    <location>
        <begin position="154"/>
        <end position="171"/>
    </location>
</feature>
<feature type="transmembrane region" description="Helical" evidence="6">
    <location>
        <begin position="220"/>
        <end position="238"/>
    </location>
</feature>
<evidence type="ECO:0000256" key="2">
    <source>
        <dbReference type="ARBA" id="ARBA00010441"/>
    </source>
</evidence>
<dbReference type="PANTHER" id="PTHR10414">
    <property type="entry name" value="ETHANOLAMINEPHOSPHOTRANSFERASE"/>
    <property type="match status" value="1"/>
</dbReference>
<dbReference type="eggNOG" id="KOG2877">
    <property type="taxonomic scope" value="Eukaryota"/>
</dbReference>
<sequence>MLVSMYLTSVQLESLKRYKYKCIDTSPFNRYMLDPFYSKLVEFFPRWLSPNVITTVGFAFTFTQFLVLAYYDGDFSLHIEAGVTPVPRWAWFYAAFAAFTYHTLDGCDGKQARRTRTQSPLGEILDHGFDAWGVLLYFSSSFCLVGMHTVTPETSYYMLVSFLFSFFVTHWEKYVTGVFVLPWCADPGFLFLAATYLGAGMFGEESLHQNMLGLCSVKDVFLWTIAVHTSVISLTWSVRLSAKMLARNPGQEVSASKLWLPLISPLVAFLSLGFWGHFSPSNILEEHPRWFFLLCALVFSDTTIRLILHQMTNTSCAAINKSVTVCALSSILIVLSGLSNLEFNVLQVVTFSLVIMHVHFFV</sequence>
<dbReference type="GeneTree" id="ENSGT00950000183117"/>
<feature type="transmembrane region" description="Helical" evidence="6">
    <location>
        <begin position="290"/>
        <end position="308"/>
    </location>
</feature>
<evidence type="ECO:0000256" key="1">
    <source>
        <dbReference type="ARBA" id="ARBA00004370"/>
    </source>
</evidence>
<dbReference type="OMA" id="MICWIQP"/>
<keyword evidence="8" id="KW-1185">Reference proteome</keyword>
<dbReference type="InterPro" id="IPR043130">
    <property type="entry name" value="CDP-OH_PTrfase_TM_dom"/>
</dbReference>
<dbReference type="GO" id="GO:0004307">
    <property type="term" value="F:ethanolaminephosphotransferase activity"/>
    <property type="evidence" value="ECO:0007669"/>
    <property type="project" value="TreeGrafter"/>
</dbReference>
<dbReference type="PROSITE" id="PS00379">
    <property type="entry name" value="CDP_ALCOHOL_P_TRANSF"/>
    <property type="match status" value="1"/>
</dbReference>
<keyword evidence="6" id="KW-0812">Transmembrane</keyword>
<proteinExistence type="inferred from homology"/>
<dbReference type="GO" id="GO:0006646">
    <property type="term" value="P:phosphatidylethanolamine biosynthetic process"/>
    <property type="evidence" value="ECO:0007669"/>
    <property type="project" value="TreeGrafter"/>
</dbReference>
<dbReference type="Proteomes" id="UP000007875">
    <property type="component" value="Unassembled WGS sequence"/>
</dbReference>
<dbReference type="STRING" id="51511.ENSCSAVP00000001186"/>
<dbReference type="HOGENOM" id="CLU_035066_2_0_1"/>
<feature type="transmembrane region" description="Helical" evidence="6">
    <location>
        <begin position="258"/>
        <end position="278"/>
    </location>
</feature>
<feature type="transmembrane region" description="Helical" evidence="6">
    <location>
        <begin position="47"/>
        <end position="70"/>
    </location>
</feature>
<evidence type="ECO:0000256" key="4">
    <source>
        <dbReference type="ARBA" id="ARBA00023136"/>
    </source>
</evidence>
<reference evidence="7" key="2">
    <citation type="submission" date="2025-08" db="UniProtKB">
        <authorList>
            <consortium name="Ensembl"/>
        </authorList>
    </citation>
    <scope>IDENTIFICATION</scope>
</reference>
<evidence type="ECO:0000256" key="3">
    <source>
        <dbReference type="ARBA" id="ARBA00022679"/>
    </source>
</evidence>
<feature type="transmembrane region" description="Helical" evidence="6">
    <location>
        <begin position="178"/>
        <end position="200"/>
    </location>
</feature>
<comment type="subcellular location">
    <subcellularLocation>
        <location evidence="1">Membrane</location>
    </subcellularLocation>
</comment>
<dbReference type="AlphaFoldDB" id="H2Y788"/>
<feature type="transmembrane region" description="Helical" evidence="6">
    <location>
        <begin position="320"/>
        <end position="338"/>
    </location>
</feature>
<feature type="transmembrane region" description="Helical" evidence="6">
    <location>
        <begin position="90"/>
        <end position="107"/>
    </location>
</feature>
<dbReference type="Gene3D" id="1.20.120.1760">
    <property type="match status" value="1"/>
</dbReference>
<dbReference type="InParanoid" id="H2Y788"/>
<comment type="similarity">
    <text evidence="2 5">Belongs to the CDP-alcohol phosphatidyltransferase class-I family.</text>
</comment>
<dbReference type="PIRSF" id="PIRSF015665">
    <property type="entry name" value="CHOPT"/>
    <property type="match status" value="1"/>
</dbReference>
<evidence type="ECO:0000313" key="7">
    <source>
        <dbReference type="Ensembl" id="ENSCSAVP00000001186.1"/>
    </source>
</evidence>
<reference evidence="8" key="1">
    <citation type="submission" date="2003-08" db="EMBL/GenBank/DDBJ databases">
        <authorList>
            <person name="Birren B."/>
            <person name="Nusbaum C."/>
            <person name="Abebe A."/>
            <person name="Abouelleil A."/>
            <person name="Adekoya E."/>
            <person name="Ait-zahra M."/>
            <person name="Allen N."/>
            <person name="Allen T."/>
            <person name="An P."/>
            <person name="Anderson M."/>
            <person name="Anderson S."/>
            <person name="Arachchi H."/>
            <person name="Armbruster J."/>
            <person name="Bachantsang P."/>
            <person name="Baldwin J."/>
            <person name="Barry A."/>
            <person name="Bayul T."/>
            <person name="Blitshsteyn B."/>
            <person name="Bloom T."/>
            <person name="Blye J."/>
            <person name="Boguslavskiy L."/>
            <person name="Borowsky M."/>
            <person name="Boukhgalter B."/>
            <person name="Brunache A."/>
            <person name="Butler J."/>
            <person name="Calixte N."/>
            <person name="Calvo S."/>
            <person name="Camarata J."/>
            <person name="Campo K."/>
            <person name="Chang J."/>
            <person name="Cheshatsang Y."/>
            <person name="Citroen M."/>
            <person name="Collymore A."/>
            <person name="Considine T."/>
            <person name="Cook A."/>
            <person name="Cooke P."/>
            <person name="Corum B."/>
            <person name="Cuomo C."/>
            <person name="David R."/>
            <person name="Dawoe T."/>
            <person name="Degray S."/>
            <person name="Dodge S."/>
            <person name="Dooley K."/>
            <person name="Dorje P."/>
            <person name="Dorjee K."/>
            <person name="Dorris L."/>
            <person name="Duffey N."/>
            <person name="Dupes A."/>
            <person name="Elkins T."/>
            <person name="Engels R."/>
            <person name="Erickson J."/>
            <person name="Farina A."/>
            <person name="Faro S."/>
            <person name="Ferreira P."/>
            <person name="Fischer H."/>
            <person name="Fitzgerald M."/>
            <person name="Foley K."/>
            <person name="Gage D."/>
            <person name="Galagan J."/>
            <person name="Gearin G."/>
            <person name="Gnerre S."/>
            <person name="Gnirke A."/>
            <person name="Goyette A."/>
            <person name="Graham J."/>
            <person name="Grandbois E."/>
            <person name="Gyaltsen K."/>
            <person name="Hafez N."/>
            <person name="Hagopian D."/>
            <person name="Hagos B."/>
            <person name="Hall J."/>
            <person name="Hatcher B."/>
            <person name="Heller A."/>
            <person name="Higgins H."/>
            <person name="Honan T."/>
            <person name="Horn A."/>
            <person name="Houde N."/>
            <person name="Hughes L."/>
            <person name="Hulme W."/>
            <person name="Husby E."/>
            <person name="Iliev I."/>
            <person name="Jaffe D."/>
            <person name="Jones C."/>
            <person name="Kamal M."/>
            <person name="Kamat A."/>
            <person name="Kamvysselis M."/>
            <person name="Karlsson E."/>
            <person name="Kells C."/>
            <person name="Kieu A."/>
            <person name="Kisner P."/>
            <person name="Kodira C."/>
            <person name="Kulbokas E."/>
            <person name="Labutti K."/>
            <person name="Lama D."/>
            <person name="Landers T."/>
            <person name="Leger J."/>
            <person name="Levine S."/>
            <person name="Lewis D."/>
            <person name="Lewis T."/>
            <person name="Lindblad-toh K."/>
            <person name="Liu X."/>
            <person name="Lokyitsang T."/>
            <person name="Lokyitsang Y."/>
            <person name="Lucien O."/>
            <person name="Lui A."/>
            <person name="Ma L.J."/>
            <person name="Mabbitt R."/>
            <person name="Macdonald J."/>
            <person name="Maclean C."/>
            <person name="Major J."/>
            <person name="Manning J."/>
            <person name="Marabella R."/>
            <person name="Maru K."/>
            <person name="Matthews C."/>
            <person name="Mauceli E."/>
            <person name="Mccarthy M."/>
            <person name="Mcdonough S."/>
            <person name="Mcghee T."/>
            <person name="Meldrim J."/>
            <person name="Meneus L."/>
            <person name="Mesirov J."/>
            <person name="Mihalev A."/>
            <person name="Mihova T."/>
            <person name="Mikkelsen T."/>
            <person name="Mlenga V."/>
            <person name="Moru K."/>
            <person name="Mozes J."/>
            <person name="Mulrain L."/>
            <person name="Munson G."/>
            <person name="Naylor J."/>
            <person name="Newes C."/>
            <person name="Nguyen C."/>
            <person name="Nguyen N."/>
            <person name="Nguyen T."/>
            <person name="Nicol R."/>
            <person name="Nielsen C."/>
            <person name="Nizzari M."/>
            <person name="Norbu C."/>
            <person name="Norbu N."/>
            <person name="O'donnell P."/>
            <person name="Okoawo O."/>
            <person name="O'leary S."/>
            <person name="Omotosho B."/>
            <person name="O'neill K."/>
            <person name="Osman S."/>
            <person name="Parker S."/>
            <person name="Perrin D."/>
            <person name="Phunkhang P."/>
            <person name="Piqani B."/>
            <person name="Purcell S."/>
            <person name="Rachupka T."/>
            <person name="Ramasamy U."/>
            <person name="Rameau R."/>
            <person name="Ray V."/>
            <person name="Raymond C."/>
            <person name="Retta R."/>
            <person name="Richardson S."/>
            <person name="Rise C."/>
            <person name="Rodriguez J."/>
            <person name="Rogers J."/>
            <person name="Rogov P."/>
            <person name="Rutman M."/>
            <person name="Schupbach R."/>
            <person name="Seaman C."/>
            <person name="Settipalli S."/>
            <person name="Sharpe T."/>
            <person name="Sheridan J."/>
            <person name="Sherpa N."/>
            <person name="Shi J."/>
            <person name="Smirnov S."/>
            <person name="Smith C."/>
            <person name="Sougnez C."/>
            <person name="Spencer B."/>
            <person name="Stalker J."/>
            <person name="Stange-thomann N."/>
            <person name="Stavropoulos S."/>
            <person name="Stetson K."/>
            <person name="Stone C."/>
            <person name="Stone S."/>
            <person name="Stubbs M."/>
            <person name="Talamas J."/>
            <person name="Tchuinga P."/>
            <person name="Tenzing P."/>
            <person name="Tesfaye S."/>
            <person name="Theodore J."/>
            <person name="Thoulutsang Y."/>
            <person name="Topham K."/>
            <person name="Towey S."/>
            <person name="Tsamla T."/>
            <person name="Tsomo N."/>
            <person name="Vallee D."/>
            <person name="Vassiliev H."/>
            <person name="Venkataraman V."/>
            <person name="Vinson J."/>
            <person name="Vo A."/>
            <person name="Wade C."/>
            <person name="Wang S."/>
            <person name="Wangchuk T."/>
            <person name="Wangdi T."/>
            <person name="Whittaker C."/>
            <person name="Wilkinson J."/>
            <person name="Wu Y."/>
            <person name="Wyman D."/>
            <person name="Yadav S."/>
            <person name="Yang S."/>
            <person name="Yang X."/>
            <person name="Yeager S."/>
            <person name="Yee E."/>
            <person name="Young G."/>
            <person name="Zainoun J."/>
            <person name="Zembeck L."/>
            <person name="Zimmer A."/>
            <person name="Zody M."/>
            <person name="Lander E."/>
        </authorList>
    </citation>
    <scope>NUCLEOTIDE SEQUENCE [LARGE SCALE GENOMIC DNA]</scope>
</reference>
<dbReference type="InterPro" id="IPR000462">
    <property type="entry name" value="CDP-OH_P_trans"/>
</dbReference>
<dbReference type="PANTHER" id="PTHR10414:SF71">
    <property type="entry name" value="FI05338P"/>
    <property type="match status" value="1"/>
</dbReference>